<keyword evidence="3" id="KW-1185">Reference proteome</keyword>
<protein>
    <submittedName>
        <fullName evidence="2">Uncharacterized protein</fullName>
    </submittedName>
</protein>
<evidence type="ECO:0000256" key="1">
    <source>
        <dbReference type="SAM" id="MobiDB-lite"/>
    </source>
</evidence>
<reference evidence="2 3" key="1">
    <citation type="submission" date="2015-02" db="EMBL/GenBank/DDBJ databases">
        <title>Draft genome sequence of Kitasatospora griseola MF730-N6, a bafilomycin, terpentecin and satosporin producer.</title>
        <authorList>
            <person name="Arens J.C."/>
            <person name="Haltli B."/>
            <person name="Kerr R.G."/>
        </authorList>
    </citation>
    <scope>NUCLEOTIDE SEQUENCE [LARGE SCALE GENOMIC DNA]</scope>
    <source>
        <strain evidence="2 3">MF730-N6</strain>
    </source>
</reference>
<organism evidence="2 3">
    <name type="scientific">Kitasatospora griseola</name>
    <name type="common">Streptomyces griseolosporeus</name>
    <dbReference type="NCBI Taxonomy" id="2064"/>
    <lineage>
        <taxon>Bacteria</taxon>
        <taxon>Bacillati</taxon>
        <taxon>Actinomycetota</taxon>
        <taxon>Actinomycetes</taxon>
        <taxon>Kitasatosporales</taxon>
        <taxon>Streptomycetaceae</taxon>
        <taxon>Kitasatospora</taxon>
    </lineage>
</organism>
<evidence type="ECO:0000313" key="3">
    <source>
        <dbReference type="Proteomes" id="UP000032066"/>
    </source>
</evidence>
<feature type="region of interest" description="Disordered" evidence="1">
    <location>
        <begin position="1"/>
        <end position="39"/>
    </location>
</feature>
<name>A0A0D0N971_KITGR</name>
<dbReference type="AlphaFoldDB" id="A0A0D0N971"/>
<proteinExistence type="predicted"/>
<gene>
    <name evidence="2" type="ORF">TR51_11255</name>
</gene>
<accession>A0A0D0N971</accession>
<dbReference type="Proteomes" id="UP000032066">
    <property type="component" value="Unassembled WGS sequence"/>
</dbReference>
<sequence>MARSISSMRQNPFTAEHAETAARSAVQDTMPDSDARINGPNDRIDCFGARIERFVVVGGAVEEGSCARSDNLGRGVVR</sequence>
<feature type="compositionally biased region" description="Polar residues" evidence="1">
    <location>
        <begin position="1"/>
        <end position="13"/>
    </location>
</feature>
<evidence type="ECO:0000313" key="2">
    <source>
        <dbReference type="EMBL" id="KIQ64740.1"/>
    </source>
</evidence>
<dbReference type="PATRIC" id="fig|2064.6.peg.2415"/>
<comment type="caution">
    <text evidence="2">The sequence shown here is derived from an EMBL/GenBank/DDBJ whole genome shotgun (WGS) entry which is preliminary data.</text>
</comment>
<dbReference type="STRING" id="2064.TR51_11255"/>
<dbReference type="EMBL" id="JXZB01000002">
    <property type="protein sequence ID" value="KIQ64740.1"/>
    <property type="molecule type" value="Genomic_DNA"/>
</dbReference>